<dbReference type="AlphaFoldDB" id="A0A0G0BBR6"/>
<evidence type="ECO:0000313" key="2">
    <source>
        <dbReference type="EMBL" id="KKP66804.1"/>
    </source>
</evidence>
<evidence type="ECO:0000313" key="3">
    <source>
        <dbReference type="Proteomes" id="UP000034952"/>
    </source>
</evidence>
<gene>
    <name evidence="2" type="ORF">UR64_C0002G0020</name>
</gene>
<evidence type="ECO:0000256" key="1">
    <source>
        <dbReference type="SAM" id="Phobius"/>
    </source>
</evidence>
<keyword evidence="1" id="KW-0812">Transmembrane</keyword>
<dbReference type="InterPro" id="IPR014717">
    <property type="entry name" value="Transl_elong_EF1B/ribsomal_bS6"/>
</dbReference>
<accession>A0A0G0BBR6</accession>
<name>A0A0G0BBR6_9BACT</name>
<dbReference type="EMBL" id="LBPY01000002">
    <property type="protein sequence ID" value="KKP66804.1"/>
    <property type="molecule type" value="Genomic_DNA"/>
</dbReference>
<reference evidence="2 3" key="1">
    <citation type="journal article" date="2015" name="Nature">
        <title>rRNA introns, odd ribosomes, and small enigmatic genomes across a large radiation of phyla.</title>
        <authorList>
            <person name="Brown C.T."/>
            <person name="Hug L.A."/>
            <person name="Thomas B.C."/>
            <person name="Sharon I."/>
            <person name="Castelle C.J."/>
            <person name="Singh A."/>
            <person name="Wilkins M.J."/>
            <person name="Williams K.H."/>
            <person name="Banfield J.F."/>
        </authorList>
    </citation>
    <scope>NUCLEOTIDE SEQUENCE [LARGE SCALE GENOMIC DNA]</scope>
</reference>
<proteinExistence type="predicted"/>
<dbReference type="Proteomes" id="UP000034952">
    <property type="component" value="Unassembled WGS sequence"/>
</dbReference>
<feature type="transmembrane region" description="Helical" evidence="1">
    <location>
        <begin position="6"/>
        <end position="25"/>
    </location>
</feature>
<protein>
    <recommendedName>
        <fullName evidence="4">Pilus assembly protein, PilO</fullName>
    </recommendedName>
</protein>
<keyword evidence="1" id="KW-0472">Membrane</keyword>
<organism evidence="2 3">
    <name type="scientific">Candidatus Nomurabacteria bacterium GW2011_GWE1_35_16</name>
    <dbReference type="NCBI Taxonomy" id="1618761"/>
    <lineage>
        <taxon>Bacteria</taxon>
        <taxon>Candidatus Nomuraibacteriota</taxon>
    </lineage>
</organism>
<comment type="caution">
    <text evidence="2">The sequence shown here is derived from an EMBL/GenBank/DDBJ whole genome shotgun (WGS) entry which is preliminary data.</text>
</comment>
<dbReference type="Gene3D" id="3.30.70.60">
    <property type="match status" value="1"/>
</dbReference>
<keyword evidence="1" id="KW-1133">Transmembrane helix</keyword>
<evidence type="ECO:0008006" key="4">
    <source>
        <dbReference type="Google" id="ProtNLM"/>
    </source>
</evidence>
<sequence length="197" mass="22547">MKFIFSILFILISIAVFIFGVNPFYKQVSILRDDIVVYNTALSNSTNLQKTEDSLIKTYNGIKQSDKDRLDKFLPDSVDNIQFILEIERIANLHHMPIKDIKFEPIRKSSTLDASTNTIVSAVSTDTRPFGVFEIQFTTEGDYDSFILFLKDLESNLRLVDVKAISFVVPINSGKIAKGEDPNIYKYSLKVETYWLK</sequence>